<feature type="transmembrane region" description="Helical" evidence="8">
    <location>
        <begin position="481"/>
        <end position="504"/>
    </location>
</feature>
<feature type="transmembrane region" description="Helical" evidence="8">
    <location>
        <begin position="130"/>
        <end position="152"/>
    </location>
</feature>
<evidence type="ECO:0000256" key="1">
    <source>
        <dbReference type="ARBA" id="ARBA00004141"/>
    </source>
</evidence>
<evidence type="ECO:0000256" key="3">
    <source>
        <dbReference type="ARBA" id="ARBA00022679"/>
    </source>
</evidence>
<dbReference type="OrthoDB" id="9806824at2"/>
<gene>
    <name evidence="9" type="ordered locus">FraEuI1c_4935</name>
</gene>
<keyword evidence="3 9" id="KW-0808">Transferase</keyword>
<dbReference type="Pfam" id="PF13641">
    <property type="entry name" value="Glyco_tranf_2_3"/>
    <property type="match status" value="1"/>
</dbReference>
<feature type="transmembrane region" description="Helical" evidence="8">
    <location>
        <begin position="89"/>
        <end position="118"/>
    </location>
</feature>
<evidence type="ECO:0000256" key="4">
    <source>
        <dbReference type="ARBA" id="ARBA00022692"/>
    </source>
</evidence>
<keyword evidence="5 8" id="KW-1133">Transmembrane helix</keyword>
<dbReference type="RefSeq" id="WP_013426043.1">
    <property type="nucleotide sequence ID" value="NC_014666.1"/>
</dbReference>
<evidence type="ECO:0000256" key="6">
    <source>
        <dbReference type="ARBA" id="ARBA00023136"/>
    </source>
</evidence>
<feature type="transmembrane region" description="Helical" evidence="8">
    <location>
        <begin position="740"/>
        <end position="763"/>
    </location>
</feature>
<feature type="transmembrane region" description="Helical" evidence="8">
    <location>
        <begin position="715"/>
        <end position="734"/>
    </location>
</feature>
<dbReference type="EMBL" id="CP002299">
    <property type="protein sequence ID" value="ADP82925.1"/>
    <property type="molecule type" value="Genomic_DNA"/>
</dbReference>
<keyword evidence="4 8" id="KW-0812">Transmembrane</keyword>
<dbReference type="CAZy" id="GT2">
    <property type="family name" value="Glycosyltransferase Family 2"/>
</dbReference>
<feature type="region of interest" description="Disordered" evidence="7">
    <location>
        <begin position="1"/>
        <end position="82"/>
    </location>
</feature>
<feature type="compositionally biased region" description="Acidic residues" evidence="7">
    <location>
        <begin position="46"/>
        <end position="61"/>
    </location>
</feature>
<reference evidence="9 10" key="1">
    <citation type="submission" date="2010-10" db="EMBL/GenBank/DDBJ databases">
        <title>Complete sequence of Frankia sp. EuI1c.</title>
        <authorList>
            <consortium name="US DOE Joint Genome Institute"/>
            <person name="Lucas S."/>
            <person name="Copeland A."/>
            <person name="Lapidus A."/>
            <person name="Cheng J.-F."/>
            <person name="Bruce D."/>
            <person name="Goodwin L."/>
            <person name="Pitluck S."/>
            <person name="Chertkov O."/>
            <person name="Detter J.C."/>
            <person name="Han C."/>
            <person name="Tapia R."/>
            <person name="Land M."/>
            <person name="Hauser L."/>
            <person name="Jeffries C."/>
            <person name="Kyrpides N."/>
            <person name="Ivanova N."/>
            <person name="Mikhailova N."/>
            <person name="Beauchemin N."/>
            <person name="Sen A."/>
            <person name="Sur S.A."/>
            <person name="Gtari M."/>
            <person name="Wall L."/>
            <person name="Tisa L."/>
            <person name="Woyke T."/>
        </authorList>
    </citation>
    <scope>NUCLEOTIDE SEQUENCE [LARGE SCALE GENOMIC DNA]</scope>
    <source>
        <strain evidence="10">DSM 45817 / CECT 9037 / EuI1c</strain>
    </source>
</reference>
<dbReference type="Gene3D" id="3.90.550.10">
    <property type="entry name" value="Spore Coat Polysaccharide Biosynthesis Protein SpsA, Chain A"/>
    <property type="match status" value="1"/>
</dbReference>
<keyword evidence="10" id="KW-1185">Reference proteome</keyword>
<dbReference type="HOGENOM" id="CLU_353655_0_0_11"/>
<keyword evidence="2" id="KW-0328">Glycosyltransferase</keyword>
<feature type="compositionally biased region" description="Low complexity" evidence="7">
    <location>
        <begin position="16"/>
        <end position="30"/>
    </location>
</feature>
<dbReference type="InterPro" id="IPR050321">
    <property type="entry name" value="Glycosyltr_2/OpgH_subfam"/>
</dbReference>
<dbReference type="eggNOG" id="COG1215">
    <property type="taxonomic scope" value="Bacteria"/>
</dbReference>
<dbReference type="GO" id="GO:0005886">
    <property type="term" value="C:plasma membrane"/>
    <property type="evidence" value="ECO:0007669"/>
    <property type="project" value="TreeGrafter"/>
</dbReference>
<sequence>MAGRGSGGSRRDGSARRAAVPAPRQGEPAGPAQPPRRRPVAQADPPEPDADPPEPDADPPEPDAGLPEPDAGLPADPGTARPARAGWHLVAGSAGLAAAATATAGLVAGAAGAVYLGWRAGHLGGTGFTGGLAFAAELALYLVVVGLAVCAARVNRGFVRRAPAPAGTLDVFVVSRGEPLSDVDRTLRTAQAITYPHRTYLLVDTRIDDAALPGGRGGAWAAAALADRRDITCLTRDDGPPSRTGLLNAALAVTDGDAVLLLDVGDTVCADAAHRVLGYLRDPQVGFVSSAWRPTASGQGPLPDRAEAALARMVAAGRDRDGAATGVGSGTLYRRVALETVGGFGVRAATEEPRTSYELHSAGWASVHHPDVVTARAARPPAVAARLTLARALDRLRILLFDNPLAKTGLTTRQRAHHLGDAALPLLAAAQIGFWLTPALMVLAGGRLSSGTDAVQWLAFGLPYLAATGLFAAAVTTEGGLVGRGLAAALAGWLAAIPLSLLALARIVVLGGRSGAAPDLARRALRSAPGQGPVRATSTAPAAATEVRAVPGKSLPAKSVAGKAVAGKGTAGKSAARKGVAEKAVVGKDTAGKGVAGKAVAGKAAAGKATTSKAALVKAVPTTAVVGKATTSKALVRAKAAPTAGLAKAVPPRVTQGTAPVKAGPAKRAPLAAVGRTGLVKGAWNRTVTAWPSGLTAHPGSALGQLTPDRWTPSLLVVSLPAVALAASVLVAAVRPDRGHLVALAWAGAVLLVAAEAVAAACALQSATVRVGGRLRATIGAAVLIAAALAVAFG</sequence>
<keyword evidence="6 8" id="KW-0472">Membrane</keyword>
<feature type="transmembrane region" description="Helical" evidence="8">
    <location>
        <begin position="457"/>
        <end position="475"/>
    </location>
</feature>
<organism evidence="9 10">
    <name type="scientific">Pseudofrankia inefficax (strain DSM 45817 / CECT 9037 / DDB 130130 / EuI1c)</name>
    <name type="common">Frankia inefficax</name>
    <dbReference type="NCBI Taxonomy" id="298654"/>
    <lineage>
        <taxon>Bacteria</taxon>
        <taxon>Bacillati</taxon>
        <taxon>Actinomycetota</taxon>
        <taxon>Actinomycetes</taxon>
        <taxon>Frankiales</taxon>
        <taxon>Frankiaceae</taxon>
        <taxon>Pseudofrankia</taxon>
    </lineage>
</organism>
<proteinExistence type="predicted"/>
<evidence type="ECO:0000256" key="7">
    <source>
        <dbReference type="SAM" id="MobiDB-lite"/>
    </source>
</evidence>
<evidence type="ECO:0000313" key="10">
    <source>
        <dbReference type="Proteomes" id="UP000002484"/>
    </source>
</evidence>
<dbReference type="STRING" id="298654.FraEuI1c_4935"/>
<dbReference type="KEGG" id="fri:FraEuI1c_4935"/>
<name>E3J1W7_PSEI1</name>
<dbReference type="PANTHER" id="PTHR43867:SF2">
    <property type="entry name" value="CELLULOSE SYNTHASE CATALYTIC SUBUNIT A [UDP-FORMING]"/>
    <property type="match status" value="1"/>
</dbReference>
<evidence type="ECO:0000256" key="2">
    <source>
        <dbReference type="ARBA" id="ARBA00022676"/>
    </source>
</evidence>
<evidence type="ECO:0000313" key="9">
    <source>
        <dbReference type="EMBL" id="ADP82925.1"/>
    </source>
</evidence>
<dbReference type="InterPro" id="IPR029044">
    <property type="entry name" value="Nucleotide-diphossugar_trans"/>
</dbReference>
<dbReference type="InParanoid" id="E3J1W7"/>
<feature type="transmembrane region" description="Helical" evidence="8">
    <location>
        <begin position="775"/>
        <end position="793"/>
    </location>
</feature>
<evidence type="ECO:0000256" key="5">
    <source>
        <dbReference type="ARBA" id="ARBA00022989"/>
    </source>
</evidence>
<dbReference type="PANTHER" id="PTHR43867">
    <property type="entry name" value="CELLULOSE SYNTHASE CATALYTIC SUBUNIT A [UDP-FORMING]"/>
    <property type="match status" value="1"/>
</dbReference>
<accession>E3J1W7</accession>
<comment type="subcellular location">
    <subcellularLocation>
        <location evidence="1">Membrane</location>
        <topology evidence="1">Multi-pass membrane protein</topology>
    </subcellularLocation>
</comment>
<protein>
    <submittedName>
        <fullName evidence="9">Glycosyl transferase family 2</fullName>
    </submittedName>
</protein>
<evidence type="ECO:0000256" key="8">
    <source>
        <dbReference type="SAM" id="Phobius"/>
    </source>
</evidence>
<dbReference type="Proteomes" id="UP000002484">
    <property type="component" value="Chromosome"/>
</dbReference>
<dbReference type="AlphaFoldDB" id="E3J1W7"/>
<dbReference type="SUPFAM" id="SSF53448">
    <property type="entry name" value="Nucleotide-diphospho-sugar transferases"/>
    <property type="match status" value="1"/>
</dbReference>
<dbReference type="GO" id="GO:0016758">
    <property type="term" value="F:hexosyltransferase activity"/>
    <property type="evidence" value="ECO:0007669"/>
    <property type="project" value="TreeGrafter"/>
</dbReference>